<comment type="caution">
    <text evidence="6">The sequence shown here is derived from an EMBL/GenBank/DDBJ whole genome shotgun (WGS) entry which is preliminary data.</text>
</comment>
<evidence type="ECO:0000259" key="5">
    <source>
        <dbReference type="PROSITE" id="PS51123"/>
    </source>
</evidence>
<dbReference type="PANTHER" id="PTHR30329:SF21">
    <property type="entry name" value="LIPOPROTEIN YIAD-RELATED"/>
    <property type="match status" value="1"/>
</dbReference>
<dbReference type="Proteomes" id="UP000244913">
    <property type="component" value="Unassembled WGS sequence"/>
</dbReference>
<proteinExistence type="predicted"/>
<dbReference type="EMBL" id="QDKP01000064">
    <property type="protein sequence ID" value="PVM71976.1"/>
    <property type="molecule type" value="Genomic_DNA"/>
</dbReference>
<organism evidence="6 7">
    <name type="scientific">Caulobacter radicis</name>
    <dbReference type="NCBI Taxonomy" id="2172650"/>
    <lineage>
        <taxon>Bacteria</taxon>
        <taxon>Pseudomonadati</taxon>
        <taxon>Pseudomonadota</taxon>
        <taxon>Alphaproteobacteria</taxon>
        <taxon>Caulobacterales</taxon>
        <taxon>Caulobacteraceae</taxon>
        <taxon>Caulobacter</taxon>
    </lineage>
</organism>
<name>A0A2T9K8V5_9CAUL</name>
<evidence type="ECO:0000256" key="2">
    <source>
        <dbReference type="ARBA" id="ARBA00023136"/>
    </source>
</evidence>
<dbReference type="InterPro" id="IPR006664">
    <property type="entry name" value="OMP_bac"/>
</dbReference>
<dbReference type="Pfam" id="PF00691">
    <property type="entry name" value="OmpA"/>
    <property type="match status" value="1"/>
</dbReference>
<dbReference type="CDD" id="cd07185">
    <property type="entry name" value="OmpA_C-like"/>
    <property type="match status" value="1"/>
</dbReference>
<accession>A0A2T9IXZ6</accession>
<gene>
    <name evidence="6" type="ORF">DDF65_23055</name>
</gene>
<keyword evidence="2 4" id="KW-0472">Membrane</keyword>
<dbReference type="GO" id="GO:0009279">
    <property type="term" value="C:cell outer membrane"/>
    <property type="evidence" value="ECO:0007669"/>
    <property type="project" value="UniProtKB-SubCell"/>
</dbReference>
<accession>A0A2T9K8V5</accession>
<dbReference type="AlphaFoldDB" id="A0A2T9K8V5"/>
<feature type="domain" description="OmpA-like" evidence="5">
    <location>
        <begin position="76"/>
        <end position="192"/>
    </location>
</feature>
<keyword evidence="6" id="KW-0966">Cell projection</keyword>
<reference evidence="6 7" key="1">
    <citation type="submission" date="2018-04" db="EMBL/GenBank/DDBJ databases">
        <title>The genome sequence of Caulobacter sp. 736.</title>
        <authorList>
            <person name="Gao J."/>
            <person name="Sun J."/>
        </authorList>
    </citation>
    <scope>NUCLEOTIDE SEQUENCE [LARGE SCALE GENOMIC DNA]</scope>
    <source>
        <strain evidence="6 7">736</strain>
    </source>
</reference>
<dbReference type="Gene3D" id="3.30.1330.60">
    <property type="entry name" value="OmpA-like domain"/>
    <property type="match status" value="1"/>
</dbReference>
<evidence type="ECO:0000313" key="6">
    <source>
        <dbReference type="EMBL" id="PVM71976.1"/>
    </source>
</evidence>
<evidence type="ECO:0000256" key="4">
    <source>
        <dbReference type="PROSITE-ProRule" id="PRU00473"/>
    </source>
</evidence>
<dbReference type="InterPro" id="IPR006665">
    <property type="entry name" value="OmpA-like"/>
</dbReference>
<dbReference type="PROSITE" id="PS51123">
    <property type="entry name" value="OMPA_2"/>
    <property type="match status" value="1"/>
</dbReference>
<dbReference type="SUPFAM" id="SSF103088">
    <property type="entry name" value="OmpA-like"/>
    <property type="match status" value="1"/>
</dbReference>
<evidence type="ECO:0000313" key="7">
    <source>
        <dbReference type="Proteomes" id="UP000244913"/>
    </source>
</evidence>
<dbReference type="InterPro" id="IPR036737">
    <property type="entry name" value="OmpA-like_sf"/>
</dbReference>
<protein>
    <submittedName>
        <fullName evidence="6">Flagellar motor protein MotB</fullName>
    </submittedName>
</protein>
<keyword evidence="6" id="KW-0282">Flagellum</keyword>
<keyword evidence="7" id="KW-1185">Reference proteome</keyword>
<sequence length="192" mass="20661">MIGQVKGSLKMATVVALVAGGLAVSGCATKKYVNTQVGAVNTRVDGHDTQISELDKTSREALDRATAAGKLAEGKFMYSMVLSDDSVKFPTDQDALSPEAEQRLADFAAKLKEENKNVYLEIQGYTDATGEAGYNEKLGQRRADAVRKFLSRQGVALNRMATISYGAEDPVAPNETTEGRAQNRRVVIMVLA</sequence>
<evidence type="ECO:0000256" key="3">
    <source>
        <dbReference type="ARBA" id="ARBA00023237"/>
    </source>
</evidence>
<keyword evidence="6" id="KW-0969">Cilium</keyword>
<evidence type="ECO:0000256" key="1">
    <source>
        <dbReference type="ARBA" id="ARBA00004442"/>
    </source>
</evidence>
<comment type="subcellular location">
    <subcellularLocation>
        <location evidence="1">Cell outer membrane</location>
    </subcellularLocation>
</comment>
<dbReference type="RefSeq" id="WP_116487865.1">
    <property type="nucleotide sequence ID" value="NZ_QDKO01000009.1"/>
</dbReference>
<keyword evidence="3" id="KW-0998">Cell outer membrane</keyword>
<dbReference type="InterPro" id="IPR050330">
    <property type="entry name" value="Bact_OuterMem_StrucFunc"/>
</dbReference>
<dbReference type="PANTHER" id="PTHR30329">
    <property type="entry name" value="STATOR ELEMENT OF FLAGELLAR MOTOR COMPLEX"/>
    <property type="match status" value="1"/>
</dbReference>
<dbReference type="PRINTS" id="PR01021">
    <property type="entry name" value="OMPADOMAIN"/>
</dbReference>
<dbReference type="PROSITE" id="PS51257">
    <property type="entry name" value="PROKAR_LIPOPROTEIN"/>
    <property type="match status" value="1"/>
</dbReference>